<evidence type="ECO:0000256" key="5">
    <source>
        <dbReference type="PROSITE-ProRule" id="PRU00259"/>
    </source>
</evidence>
<proteinExistence type="predicted"/>
<dbReference type="InterPro" id="IPR011011">
    <property type="entry name" value="Znf_FYVE_PHD"/>
</dbReference>
<dbReference type="OrthoDB" id="660555at2759"/>
<evidence type="ECO:0000256" key="2">
    <source>
        <dbReference type="ARBA" id="ARBA00022771"/>
    </source>
</evidence>
<dbReference type="RefSeq" id="XP_009497270.1">
    <property type="nucleotide sequence ID" value="XM_009498995.1"/>
</dbReference>
<dbReference type="SMART" id="SM00185">
    <property type="entry name" value="ARM"/>
    <property type="match status" value="5"/>
</dbReference>
<evidence type="ECO:0000313" key="7">
    <source>
        <dbReference type="EMBL" id="KCV68216.1"/>
    </source>
</evidence>
<feature type="repeat" description="ARM" evidence="5">
    <location>
        <begin position="128"/>
        <end position="170"/>
    </location>
</feature>
<name>A0A058Z247_FONAL</name>
<dbReference type="InterPro" id="IPR017455">
    <property type="entry name" value="Znf_FYVE-rel"/>
</dbReference>
<keyword evidence="3" id="KW-0862">Zinc</keyword>
<evidence type="ECO:0000259" key="6">
    <source>
        <dbReference type="PROSITE" id="PS50178"/>
    </source>
</evidence>
<dbReference type="GO" id="GO:0008270">
    <property type="term" value="F:zinc ion binding"/>
    <property type="evidence" value="ECO:0007669"/>
    <property type="project" value="UniProtKB-KW"/>
</dbReference>
<accession>A0A058Z247</accession>
<dbReference type="InterPro" id="IPR000306">
    <property type="entry name" value="Znf_FYVE"/>
</dbReference>
<dbReference type="InterPro" id="IPR011989">
    <property type="entry name" value="ARM-like"/>
</dbReference>
<dbReference type="AlphaFoldDB" id="A0A058Z247"/>
<dbReference type="SUPFAM" id="SSF57903">
    <property type="entry name" value="FYVE/PHD zinc finger"/>
    <property type="match status" value="1"/>
</dbReference>
<protein>
    <recommendedName>
        <fullName evidence="6">FYVE-type domain-containing protein</fullName>
    </recommendedName>
</protein>
<dbReference type="PROSITE" id="PS50176">
    <property type="entry name" value="ARM_REPEAT"/>
    <property type="match status" value="1"/>
</dbReference>
<dbReference type="PANTHER" id="PTHR39490">
    <property type="entry name" value="ARRESTIN DOMAIN-CONTAINING PROTEIN D"/>
    <property type="match status" value="1"/>
</dbReference>
<dbReference type="Proteomes" id="UP000030693">
    <property type="component" value="Unassembled WGS sequence"/>
</dbReference>
<gene>
    <name evidence="7" type="ORF">H696_05142</name>
</gene>
<evidence type="ECO:0000256" key="1">
    <source>
        <dbReference type="ARBA" id="ARBA00022723"/>
    </source>
</evidence>
<evidence type="ECO:0000256" key="3">
    <source>
        <dbReference type="ARBA" id="ARBA00022833"/>
    </source>
</evidence>
<dbReference type="Gene3D" id="1.25.10.10">
    <property type="entry name" value="Leucine-rich Repeat Variant"/>
    <property type="match status" value="2"/>
</dbReference>
<evidence type="ECO:0000313" key="8">
    <source>
        <dbReference type="Proteomes" id="UP000030693"/>
    </source>
</evidence>
<dbReference type="InterPro" id="IPR013083">
    <property type="entry name" value="Znf_RING/FYVE/PHD"/>
</dbReference>
<dbReference type="Gene3D" id="3.30.40.10">
    <property type="entry name" value="Zinc/RING finger domain, C3HC4 (zinc finger)"/>
    <property type="match status" value="1"/>
</dbReference>
<dbReference type="PROSITE" id="PS50178">
    <property type="entry name" value="ZF_FYVE"/>
    <property type="match status" value="1"/>
</dbReference>
<dbReference type="eggNOG" id="KOG1819">
    <property type="taxonomic scope" value="Eukaryota"/>
</dbReference>
<dbReference type="SMART" id="SM00064">
    <property type="entry name" value="FYVE"/>
    <property type="match status" value="1"/>
</dbReference>
<dbReference type="Pfam" id="PF01363">
    <property type="entry name" value="FYVE"/>
    <property type="match status" value="1"/>
</dbReference>
<dbReference type="InterPro" id="IPR052113">
    <property type="entry name" value="FYVE-type_Zinc_Finger"/>
</dbReference>
<keyword evidence="1" id="KW-0479">Metal-binding</keyword>
<feature type="domain" description="FYVE-type" evidence="6">
    <location>
        <begin position="30"/>
        <end position="90"/>
    </location>
</feature>
<dbReference type="SUPFAM" id="SSF48371">
    <property type="entry name" value="ARM repeat"/>
    <property type="match status" value="1"/>
</dbReference>
<dbReference type="EMBL" id="KB932209">
    <property type="protein sequence ID" value="KCV68216.1"/>
    <property type="molecule type" value="Genomic_DNA"/>
</dbReference>
<dbReference type="GeneID" id="20529867"/>
<evidence type="ECO:0000256" key="4">
    <source>
        <dbReference type="PROSITE-ProRule" id="PRU00091"/>
    </source>
</evidence>
<dbReference type="PANTHER" id="PTHR39490:SF8">
    <property type="entry name" value="ZINC FINGER FYVE DOMAIN-CONTAINING PROTEIN 21"/>
    <property type="match status" value="1"/>
</dbReference>
<dbReference type="InterPro" id="IPR000225">
    <property type="entry name" value="Armadillo"/>
</dbReference>
<dbReference type="InterPro" id="IPR016024">
    <property type="entry name" value="ARM-type_fold"/>
</dbReference>
<organism evidence="7">
    <name type="scientific">Fonticula alba</name>
    <name type="common">Slime mold</name>
    <dbReference type="NCBI Taxonomy" id="691883"/>
    <lineage>
        <taxon>Eukaryota</taxon>
        <taxon>Rotosphaerida</taxon>
        <taxon>Fonticulaceae</taxon>
        <taxon>Fonticula</taxon>
    </lineage>
</organism>
<keyword evidence="2 4" id="KW-0863">Zinc-finger</keyword>
<sequence length="532" mass="58353">MPPKRSNKTLVLPAGARPPLRLTPPPWVPDEEVSNCRMCHAPFTQLNRRHHCRQCGDIFCHSCSSKKIPMPQFDFARNERVCRACTPITTYVADASSDLFPEKQSAAAKSIAEMARQEDGFSKIVLYGGIGALIYLCNSTNEDVLLNAIQALHTLVQIDTAQNTIFNQGVLLPLFNICKGTEEDSAVNNLFVMHCAVNILFVFSRNVDICRSVISDGGFHPLVAMCNRKLPPNRPTSVTVQNQAITLSSVQGIAARTISYLSMNSKNQELIIEDRHNGPDKLLNLLSHENQHVRKYITKTFAYLSLRQDDLKPKILSAQGTQLLANLMETETVRETLSHASCTIANLATNSSNHDSQVHTHLLGALCRLAVRKKDDAEIQRHIARGLANLALYPENKRALVDEALEQLIALGNTSNLEIQRHVVRAIDNILNDAPDDIILALHKADVLSLLEAISTNRSQQSVTQGMQVGQHQAFSEILRRCNETSSRLNRAIAKATKAGGEGGSEGAADDEVAGIQESLAAVDVSNNDASP</sequence>
<reference evidence="7" key="1">
    <citation type="submission" date="2013-04" db="EMBL/GenBank/DDBJ databases">
        <title>The Genome Sequence of Fonticula alba ATCC 38817.</title>
        <authorList>
            <consortium name="The Broad Institute Genomics Platform"/>
            <person name="Russ C."/>
            <person name="Cuomo C."/>
            <person name="Burger G."/>
            <person name="Gray M.W."/>
            <person name="Holland P.W.H."/>
            <person name="King N."/>
            <person name="Lang F.B.F."/>
            <person name="Roger A.J."/>
            <person name="Ruiz-Trillo I."/>
            <person name="Brown M."/>
            <person name="Walker B."/>
            <person name="Young S."/>
            <person name="Zeng Q."/>
            <person name="Gargeya S."/>
            <person name="Fitzgerald M."/>
            <person name="Haas B."/>
            <person name="Abouelleil A."/>
            <person name="Allen A.W."/>
            <person name="Alvarado L."/>
            <person name="Arachchi H.M."/>
            <person name="Berlin A.M."/>
            <person name="Chapman S.B."/>
            <person name="Gainer-Dewar J."/>
            <person name="Goldberg J."/>
            <person name="Griggs A."/>
            <person name="Gujja S."/>
            <person name="Hansen M."/>
            <person name="Howarth C."/>
            <person name="Imamovic A."/>
            <person name="Ireland A."/>
            <person name="Larimer J."/>
            <person name="McCowan C."/>
            <person name="Murphy C."/>
            <person name="Pearson M."/>
            <person name="Poon T.W."/>
            <person name="Priest M."/>
            <person name="Roberts A."/>
            <person name="Saif S."/>
            <person name="Shea T."/>
            <person name="Sisk P."/>
            <person name="Sykes S."/>
            <person name="Wortman J."/>
            <person name="Nusbaum C."/>
            <person name="Birren B."/>
        </authorList>
    </citation>
    <scope>NUCLEOTIDE SEQUENCE [LARGE SCALE GENOMIC DNA]</scope>
    <source>
        <strain evidence="7">ATCC 38817</strain>
    </source>
</reference>
<keyword evidence="8" id="KW-1185">Reference proteome</keyword>